<feature type="compositionally biased region" description="Polar residues" evidence="1">
    <location>
        <begin position="17"/>
        <end position="28"/>
    </location>
</feature>
<dbReference type="AlphaFoldDB" id="A0A6H5ISG7"/>
<organism evidence="2 3">
    <name type="scientific">Trichogramma brassicae</name>
    <dbReference type="NCBI Taxonomy" id="86971"/>
    <lineage>
        <taxon>Eukaryota</taxon>
        <taxon>Metazoa</taxon>
        <taxon>Ecdysozoa</taxon>
        <taxon>Arthropoda</taxon>
        <taxon>Hexapoda</taxon>
        <taxon>Insecta</taxon>
        <taxon>Pterygota</taxon>
        <taxon>Neoptera</taxon>
        <taxon>Endopterygota</taxon>
        <taxon>Hymenoptera</taxon>
        <taxon>Apocrita</taxon>
        <taxon>Proctotrupomorpha</taxon>
        <taxon>Chalcidoidea</taxon>
        <taxon>Trichogrammatidae</taxon>
        <taxon>Trichogramma</taxon>
    </lineage>
</organism>
<proteinExistence type="predicted"/>
<dbReference type="Proteomes" id="UP000479190">
    <property type="component" value="Unassembled WGS sequence"/>
</dbReference>
<feature type="region of interest" description="Disordered" evidence="1">
    <location>
        <begin position="17"/>
        <end position="46"/>
    </location>
</feature>
<reference evidence="2 3" key="1">
    <citation type="submission" date="2020-02" db="EMBL/GenBank/DDBJ databases">
        <authorList>
            <person name="Ferguson B K."/>
        </authorList>
    </citation>
    <scope>NUCLEOTIDE SEQUENCE [LARGE SCALE GENOMIC DNA]</scope>
</reference>
<sequence>MEFLAATVTFVKISPASEDQGQGTSSTRSHLRGLPGKSILFHTGDPNDVGGVRLDIEISPASEDQGQGTASTRSHLRGLPGKSILFHMQYLDASIENVIRTLTGTIAKPASHNFPITMACMVAKSNTKKLHLICSYHRHETRSSRSIERTILFRDRYVSCIRMHIVHCSYREALQRLWRITGLENWSIMCEPACVQTLLNKNTKPYATMVNWRQAMMFYPMFFMYTGTTIQSKFQDIKL</sequence>
<name>A0A6H5ISG7_9HYME</name>
<gene>
    <name evidence="2" type="ORF">TBRA_LOCUS11540</name>
</gene>
<evidence type="ECO:0000256" key="1">
    <source>
        <dbReference type="SAM" id="MobiDB-lite"/>
    </source>
</evidence>
<keyword evidence="3" id="KW-1185">Reference proteome</keyword>
<evidence type="ECO:0000313" key="3">
    <source>
        <dbReference type="Proteomes" id="UP000479190"/>
    </source>
</evidence>
<dbReference type="EMBL" id="CADCXV010000982">
    <property type="protein sequence ID" value="CAB0039802.1"/>
    <property type="molecule type" value="Genomic_DNA"/>
</dbReference>
<evidence type="ECO:0000313" key="2">
    <source>
        <dbReference type="EMBL" id="CAB0039802.1"/>
    </source>
</evidence>
<accession>A0A6H5ISG7</accession>
<protein>
    <submittedName>
        <fullName evidence="2">Uncharacterized protein</fullName>
    </submittedName>
</protein>